<protein>
    <submittedName>
        <fullName evidence="1">Uncharacterized protein</fullName>
    </submittedName>
</protein>
<dbReference type="AlphaFoldDB" id="A0A6C0J8R7"/>
<accession>A0A6C0J8R7</accession>
<organism evidence="1">
    <name type="scientific">viral metagenome</name>
    <dbReference type="NCBI Taxonomy" id="1070528"/>
    <lineage>
        <taxon>unclassified sequences</taxon>
        <taxon>metagenomes</taxon>
        <taxon>organismal metagenomes</taxon>
    </lineage>
</organism>
<reference evidence="1" key="1">
    <citation type="journal article" date="2020" name="Nature">
        <title>Giant virus diversity and host interactions through global metagenomics.</title>
        <authorList>
            <person name="Schulz F."/>
            <person name="Roux S."/>
            <person name="Paez-Espino D."/>
            <person name="Jungbluth S."/>
            <person name="Walsh D.A."/>
            <person name="Denef V.J."/>
            <person name="McMahon K.D."/>
            <person name="Konstantinidis K.T."/>
            <person name="Eloe-Fadrosh E.A."/>
            <person name="Kyrpides N.C."/>
            <person name="Woyke T."/>
        </authorList>
    </citation>
    <scope>NUCLEOTIDE SEQUENCE</scope>
    <source>
        <strain evidence="1">GVMAG-M-3300025880-56</strain>
    </source>
</reference>
<evidence type="ECO:0000313" key="1">
    <source>
        <dbReference type="EMBL" id="QHU02019.1"/>
    </source>
</evidence>
<sequence length="29" mass="3511">MFIVEIENEKIKKNIFNIVTEYFLSVFCV</sequence>
<dbReference type="EMBL" id="MN740351">
    <property type="protein sequence ID" value="QHU02019.1"/>
    <property type="molecule type" value="Genomic_DNA"/>
</dbReference>
<name>A0A6C0J8R7_9ZZZZ</name>
<proteinExistence type="predicted"/>